<keyword evidence="6" id="KW-1185">Reference proteome</keyword>
<evidence type="ECO:0000256" key="1">
    <source>
        <dbReference type="ARBA" id="ARBA00004196"/>
    </source>
</evidence>
<gene>
    <name evidence="5" type="ORF">HNR67_007591</name>
</gene>
<dbReference type="RefSeq" id="WP_185008073.1">
    <property type="nucleotide sequence ID" value="NZ_BAAAUI010000008.1"/>
</dbReference>
<organism evidence="5 6">
    <name type="scientific">Crossiella cryophila</name>
    <dbReference type="NCBI Taxonomy" id="43355"/>
    <lineage>
        <taxon>Bacteria</taxon>
        <taxon>Bacillati</taxon>
        <taxon>Actinomycetota</taxon>
        <taxon>Actinomycetes</taxon>
        <taxon>Pseudonocardiales</taxon>
        <taxon>Pseudonocardiaceae</taxon>
        <taxon>Crossiella</taxon>
    </lineage>
</organism>
<dbReference type="GO" id="GO:0030288">
    <property type="term" value="C:outer membrane-bounded periplasmic space"/>
    <property type="evidence" value="ECO:0007669"/>
    <property type="project" value="TreeGrafter"/>
</dbReference>
<dbReference type="InterPro" id="IPR028082">
    <property type="entry name" value="Peripla_BP_I"/>
</dbReference>
<protein>
    <submittedName>
        <fullName evidence="5">Rhamnose transport system substrate-binding protein</fullName>
    </submittedName>
</protein>
<dbReference type="Pfam" id="PF13407">
    <property type="entry name" value="Peripla_BP_4"/>
    <property type="match status" value="1"/>
</dbReference>
<evidence type="ECO:0000256" key="3">
    <source>
        <dbReference type="SAM" id="SignalP"/>
    </source>
</evidence>
<dbReference type="InterPro" id="IPR025997">
    <property type="entry name" value="SBP_2_dom"/>
</dbReference>
<evidence type="ECO:0000259" key="4">
    <source>
        <dbReference type="Pfam" id="PF13407"/>
    </source>
</evidence>
<evidence type="ECO:0000256" key="2">
    <source>
        <dbReference type="SAM" id="MobiDB-lite"/>
    </source>
</evidence>
<dbReference type="InterPro" id="IPR013459">
    <property type="entry name" value="RhaS"/>
</dbReference>
<dbReference type="PROSITE" id="PS51257">
    <property type="entry name" value="PROKAR_LIPOPROTEIN"/>
    <property type="match status" value="1"/>
</dbReference>
<feature type="region of interest" description="Disordered" evidence="2">
    <location>
        <begin position="25"/>
        <end position="44"/>
    </location>
</feature>
<feature type="signal peptide" evidence="3">
    <location>
        <begin position="1"/>
        <end position="19"/>
    </location>
</feature>
<accession>A0A7W7FYA3</accession>
<keyword evidence="3" id="KW-0732">Signal</keyword>
<dbReference type="Gene3D" id="3.40.50.2300">
    <property type="match status" value="2"/>
</dbReference>
<comment type="caution">
    <text evidence="5">The sequence shown here is derived from an EMBL/GenBank/DDBJ whole genome shotgun (WGS) entry which is preliminary data.</text>
</comment>
<name>A0A7W7FYA3_9PSEU</name>
<dbReference type="AlphaFoldDB" id="A0A7W7FYA3"/>
<dbReference type="SUPFAM" id="SSF53822">
    <property type="entry name" value="Periplasmic binding protein-like I"/>
    <property type="match status" value="1"/>
</dbReference>
<feature type="domain" description="Periplasmic binding protein" evidence="4">
    <location>
        <begin position="53"/>
        <end position="309"/>
    </location>
</feature>
<dbReference type="NCBIfam" id="TIGR02637">
    <property type="entry name" value="RhaS"/>
    <property type="match status" value="1"/>
</dbReference>
<dbReference type="EMBL" id="JACHMH010000001">
    <property type="protein sequence ID" value="MBB4681473.1"/>
    <property type="molecule type" value="Genomic_DNA"/>
</dbReference>
<dbReference type="PANTHER" id="PTHR30036:SF8">
    <property type="entry name" value="ABC-TYPE SUGAR TRANSPORT SYSTEM PERIPLASMIC COMPONENT-LIKE PROTEIN"/>
    <property type="match status" value="1"/>
</dbReference>
<dbReference type="PANTHER" id="PTHR30036">
    <property type="entry name" value="D-XYLOSE-BINDING PERIPLASMIC PROTEIN"/>
    <property type="match status" value="1"/>
</dbReference>
<reference evidence="5 6" key="1">
    <citation type="submission" date="2020-08" db="EMBL/GenBank/DDBJ databases">
        <title>Sequencing the genomes of 1000 actinobacteria strains.</title>
        <authorList>
            <person name="Klenk H.-P."/>
        </authorList>
    </citation>
    <scope>NUCLEOTIDE SEQUENCE [LARGE SCALE GENOMIC DNA]</scope>
    <source>
        <strain evidence="5 6">DSM 44230</strain>
    </source>
</reference>
<dbReference type="GO" id="GO:0015762">
    <property type="term" value="P:rhamnose transmembrane transport"/>
    <property type="evidence" value="ECO:0007669"/>
    <property type="project" value="InterPro"/>
</dbReference>
<evidence type="ECO:0000313" key="6">
    <source>
        <dbReference type="Proteomes" id="UP000533598"/>
    </source>
</evidence>
<feature type="chain" id="PRO_5030804199" evidence="3">
    <location>
        <begin position="20"/>
        <end position="353"/>
    </location>
</feature>
<dbReference type="Proteomes" id="UP000533598">
    <property type="component" value="Unassembled WGS sequence"/>
</dbReference>
<proteinExistence type="predicted"/>
<comment type="subcellular location">
    <subcellularLocation>
        <location evidence="1">Cell envelope</location>
    </subcellularLocation>
</comment>
<sequence>MRPLGLLATVLSGALLISACGGTTRENSTGNGGPTGSATTANPQAPLRTGLKITYLPKQVNNPYFTVVRGGAENAGKELQAEVKTTGPSDASAASQVTYINTAAQQRQDALVLAANDPNAVAPALKTARAQGMKVVTLDSDVAADARDVFVNQVNSTDIAVKQIELLAEAIGGEGEFAILSATANATNQNTWIEIMKQELVKPRYTKLKLVETAYGNDDDQTSFQKTQALLAAHPNLKGIISPTTVGIAAAARYLSSSAYQGKVALTGLGTPNQLRAFVKNGTVKSFALWEPAKLGYLATQAAAALASGRVTGSQGQKFAAGSLGEYTIGQSGEIVLGPPTVFTTDNVDRFDF</sequence>
<dbReference type="CDD" id="cd20000">
    <property type="entry name" value="PBP1_ABC_rhamnose"/>
    <property type="match status" value="1"/>
</dbReference>
<dbReference type="GO" id="GO:0030246">
    <property type="term" value="F:carbohydrate binding"/>
    <property type="evidence" value="ECO:0007669"/>
    <property type="project" value="TreeGrafter"/>
</dbReference>
<dbReference type="InterPro" id="IPR050555">
    <property type="entry name" value="Bact_Solute-Bind_Prot2"/>
</dbReference>
<evidence type="ECO:0000313" key="5">
    <source>
        <dbReference type="EMBL" id="MBB4681473.1"/>
    </source>
</evidence>